<reference evidence="3 4" key="1">
    <citation type="submission" date="2014-04" db="EMBL/GenBank/DDBJ databases">
        <authorList>
            <consortium name="DOE Joint Genome Institute"/>
            <person name="Kuo A."/>
            <person name="Kohler A."/>
            <person name="Costa M.D."/>
            <person name="Nagy L.G."/>
            <person name="Floudas D."/>
            <person name="Copeland A."/>
            <person name="Barry K.W."/>
            <person name="Cichocki N."/>
            <person name="Veneault-Fourrey C."/>
            <person name="LaButti K."/>
            <person name="Lindquist E.A."/>
            <person name="Lipzen A."/>
            <person name="Lundell T."/>
            <person name="Morin E."/>
            <person name="Murat C."/>
            <person name="Sun H."/>
            <person name="Tunlid A."/>
            <person name="Henrissat B."/>
            <person name="Grigoriev I.V."/>
            <person name="Hibbett D.S."/>
            <person name="Martin F."/>
            <person name="Nordberg H.P."/>
            <person name="Cantor M.N."/>
            <person name="Hua S.X."/>
        </authorList>
    </citation>
    <scope>NUCLEOTIDE SEQUENCE [LARGE SCALE GENOMIC DNA]</scope>
    <source>
        <strain evidence="3 4">441</strain>
    </source>
</reference>
<feature type="domain" description="DUF8212" evidence="2">
    <location>
        <begin position="233"/>
        <end position="260"/>
    </location>
</feature>
<dbReference type="PANTHER" id="PTHR10622:SF10">
    <property type="entry name" value="HET DOMAIN-CONTAINING PROTEIN"/>
    <property type="match status" value="1"/>
</dbReference>
<keyword evidence="4" id="KW-1185">Reference proteome</keyword>
<proteinExistence type="predicted"/>
<accession>A0A0C9Z6W7</accession>
<dbReference type="Proteomes" id="UP000054018">
    <property type="component" value="Unassembled WGS sequence"/>
</dbReference>
<evidence type="ECO:0000313" key="3">
    <source>
        <dbReference type="EMBL" id="KIK15638.1"/>
    </source>
</evidence>
<dbReference type="InterPro" id="IPR010730">
    <property type="entry name" value="HET"/>
</dbReference>
<dbReference type="Pfam" id="PF06985">
    <property type="entry name" value="HET"/>
    <property type="match status" value="1"/>
</dbReference>
<evidence type="ECO:0008006" key="5">
    <source>
        <dbReference type="Google" id="ProtNLM"/>
    </source>
</evidence>
<dbReference type="InterPro" id="IPR058525">
    <property type="entry name" value="DUF8212"/>
</dbReference>
<organism evidence="3 4">
    <name type="scientific">Pisolithus microcarpus 441</name>
    <dbReference type="NCBI Taxonomy" id="765257"/>
    <lineage>
        <taxon>Eukaryota</taxon>
        <taxon>Fungi</taxon>
        <taxon>Dikarya</taxon>
        <taxon>Basidiomycota</taxon>
        <taxon>Agaricomycotina</taxon>
        <taxon>Agaricomycetes</taxon>
        <taxon>Agaricomycetidae</taxon>
        <taxon>Boletales</taxon>
        <taxon>Sclerodermatineae</taxon>
        <taxon>Pisolithaceae</taxon>
        <taxon>Pisolithus</taxon>
    </lineage>
</organism>
<evidence type="ECO:0000259" key="2">
    <source>
        <dbReference type="Pfam" id="PF26640"/>
    </source>
</evidence>
<gene>
    <name evidence="3" type="ORF">PISMIDRAFT_114813</name>
</gene>
<dbReference type="AlphaFoldDB" id="A0A0C9Z6W7"/>
<dbReference type="EMBL" id="KN833882">
    <property type="protein sequence ID" value="KIK15638.1"/>
    <property type="molecule type" value="Genomic_DNA"/>
</dbReference>
<feature type="non-terminal residue" evidence="3">
    <location>
        <position position="281"/>
    </location>
</feature>
<reference evidence="4" key="2">
    <citation type="submission" date="2015-01" db="EMBL/GenBank/DDBJ databases">
        <title>Evolutionary Origins and Diversification of the Mycorrhizal Mutualists.</title>
        <authorList>
            <consortium name="DOE Joint Genome Institute"/>
            <consortium name="Mycorrhizal Genomics Consortium"/>
            <person name="Kohler A."/>
            <person name="Kuo A."/>
            <person name="Nagy L.G."/>
            <person name="Floudas D."/>
            <person name="Copeland A."/>
            <person name="Barry K.W."/>
            <person name="Cichocki N."/>
            <person name="Veneault-Fourrey C."/>
            <person name="LaButti K."/>
            <person name="Lindquist E.A."/>
            <person name="Lipzen A."/>
            <person name="Lundell T."/>
            <person name="Morin E."/>
            <person name="Murat C."/>
            <person name="Riley R."/>
            <person name="Ohm R."/>
            <person name="Sun H."/>
            <person name="Tunlid A."/>
            <person name="Henrissat B."/>
            <person name="Grigoriev I.V."/>
            <person name="Hibbett D.S."/>
            <person name="Martin F."/>
        </authorList>
    </citation>
    <scope>NUCLEOTIDE SEQUENCE [LARGE SCALE GENOMIC DNA]</scope>
    <source>
        <strain evidence="4">441</strain>
    </source>
</reference>
<dbReference type="Pfam" id="PF26640">
    <property type="entry name" value="DUF8212"/>
    <property type="match status" value="1"/>
</dbReference>
<dbReference type="OrthoDB" id="2654851at2759"/>
<sequence>MRLLDVSAVLDRERDIQRAGPKTKILKQLDDETAIYAILSHRWGTERNGYQKIIKSCEQAKKDGYDWLWIDTCCIDKRSSAELSEAINSMYRWYCNAQMCYVYLNDVDESALPSEQDFNRFGGSNGWPEWFSRGWTLQELIAPTELEFFNKDWLSIGTKQDLTSTLEEITRIPQGVLRGGKALSSTDPWERPSVAQIMSWAADRKTTRVEDRAYSLMGLFGVNMPMVYGEGSKAFQRLQLEIIRVTSDHSIFAWNPKRQGTRNLGSVLADDPNCFWGCHDI</sequence>
<dbReference type="PANTHER" id="PTHR10622">
    <property type="entry name" value="HET DOMAIN-CONTAINING PROTEIN"/>
    <property type="match status" value="1"/>
</dbReference>
<evidence type="ECO:0000259" key="1">
    <source>
        <dbReference type="Pfam" id="PF06985"/>
    </source>
</evidence>
<evidence type="ECO:0000313" key="4">
    <source>
        <dbReference type="Proteomes" id="UP000054018"/>
    </source>
</evidence>
<dbReference type="HOGENOM" id="CLU_000288_138_0_1"/>
<protein>
    <recommendedName>
        <fullName evidence="5">Heterokaryon incompatibility domain-containing protein</fullName>
    </recommendedName>
</protein>
<name>A0A0C9Z6W7_9AGAM</name>
<feature type="domain" description="Heterokaryon incompatibility" evidence="1">
    <location>
        <begin position="36"/>
        <end position="117"/>
    </location>
</feature>
<dbReference type="STRING" id="765257.A0A0C9Z6W7"/>